<dbReference type="AlphaFoldDB" id="A0A9Q0L235"/>
<evidence type="ECO:0000313" key="2">
    <source>
        <dbReference type="EMBL" id="KAJ4980876.1"/>
    </source>
</evidence>
<dbReference type="EMBL" id="JAMYWD010000001">
    <property type="protein sequence ID" value="KAJ4980876.1"/>
    <property type="molecule type" value="Genomic_DNA"/>
</dbReference>
<feature type="region of interest" description="Disordered" evidence="1">
    <location>
        <begin position="1"/>
        <end position="31"/>
    </location>
</feature>
<name>A0A9Q0L235_9MAGN</name>
<reference evidence="2" key="1">
    <citation type="journal article" date="2023" name="Plant J.">
        <title>The genome of the king protea, Protea cynaroides.</title>
        <authorList>
            <person name="Chang J."/>
            <person name="Duong T.A."/>
            <person name="Schoeman C."/>
            <person name="Ma X."/>
            <person name="Roodt D."/>
            <person name="Barker N."/>
            <person name="Li Z."/>
            <person name="Van de Peer Y."/>
            <person name="Mizrachi E."/>
        </authorList>
    </citation>
    <scope>NUCLEOTIDE SEQUENCE</scope>
    <source>
        <tissue evidence="2">Young leaves</tissue>
    </source>
</reference>
<proteinExistence type="predicted"/>
<keyword evidence="3" id="KW-1185">Reference proteome</keyword>
<protein>
    <submittedName>
        <fullName evidence="2">Uncharacterized protein</fullName>
    </submittedName>
</protein>
<sequence>MKKNRRWTAHDKGKMTTTENLPDSVGVESQRNSGNNGWTFVAVIVGLPDVNKLPEPVIKGGITRVVIPQAAYEKQIAKYKMALIGRFEDAEVGVTDNVDDPVIYVDPILSGGATLTTSAGRVVVNLEDFVSVDDTLAGNEDGFIAVEKNLPDHPPGIRKNVTEVASVVDARLARIKTLRKKVTKLRSCSGIFEVP</sequence>
<evidence type="ECO:0000256" key="1">
    <source>
        <dbReference type="SAM" id="MobiDB-lite"/>
    </source>
</evidence>
<accession>A0A9Q0L235</accession>
<comment type="caution">
    <text evidence="2">The sequence shown here is derived from an EMBL/GenBank/DDBJ whole genome shotgun (WGS) entry which is preliminary data.</text>
</comment>
<feature type="compositionally biased region" description="Polar residues" evidence="1">
    <location>
        <begin position="15"/>
        <end position="31"/>
    </location>
</feature>
<organism evidence="2 3">
    <name type="scientific">Protea cynaroides</name>
    <dbReference type="NCBI Taxonomy" id="273540"/>
    <lineage>
        <taxon>Eukaryota</taxon>
        <taxon>Viridiplantae</taxon>
        <taxon>Streptophyta</taxon>
        <taxon>Embryophyta</taxon>
        <taxon>Tracheophyta</taxon>
        <taxon>Spermatophyta</taxon>
        <taxon>Magnoliopsida</taxon>
        <taxon>Proteales</taxon>
        <taxon>Proteaceae</taxon>
        <taxon>Protea</taxon>
    </lineage>
</organism>
<evidence type="ECO:0000313" key="3">
    <source>
        <dbReference type="Proteomes" id="UP001141806"/>
    </source>
</evidence>
<dbReference type="Proteomes" id="UP001141806">
    <property type="component" value="Unassembled WGS sequence"/>
</dbReference>
<gene>
    <name evidence="2" type="ORF">NE237_031713</name>
</gene>